<evidence type="ECO:0000313" key="3">
    <source>
        <dbReference type="Proteomes" id="UP000292881"/>
    </source>
</evidence>
<protein>
    <submittedName>
        <fullName evidence="2">Uncharacterized protein</fullName>
    </submittedName>
</protein>
<sequence>MFSTDDRVRRADVFRATLVPPGTSRGFEGQYTDQAVYDAVLLVETGSVDDAAALAGHPAVAALDEESPTRLTFAARNVRRINPVDHERPGVFLFNYFTADDVAGNLHAWQYTAGWFQDETALDNSTVLEPVDGASFTLVNHCRWDHYRDIVPALVTRRSFRSFVLRTFADHRVAPRPVLYALDRSRRSPGRPTVDGATPDRRARG</sequence>
<proteinExistence type="predicted"/>
<keyword evidence="3" id="KW-1185">Reference proteome</keyword>
<evidence type="ECO:0000313" key="2">
    <source>
        <dbReference type="EMBL" id="RXZ50025.1"/>
    </source>
</evidence>
<name>A0A4Q2JP48_9MICO</name>
<dbReference type="EMBL" id="SDPL01000040">
    <property type="protein sequence ID" value="RXZ50025.1"/>
    <property type="molecule type" value="Genomic_DNA"/>
</dbReference>
<reference evidence="2 3" key="1">
    <citation type="submission" date="2019-01" db="EMBL/GenBank/DDBJ databases">
        <authorList>
            <person name="Li J."/>
        </authorList>
    </citation>
    <scope>NUCLEOTIDE SEQUENCE [LARGE SCALE GENOMIC DNA]</scope>
    <source>
        <strain evidence="2 3">CGMCC 4.7180</strain>
    </source>
</reference>
<dbReference type="RefSeq" id="WP_165307303.1">
    <property type="nucleotide sequence ID" value="NZ_SDPL01000040.1"/>
</dbReference>
<accession>A0A4Q2JP48</accession>
<feature type="region of interest" description="Disordered" evidence="1">
    <location>
        <begin position="185"/>
        <end position="205"/>
    </location>
</feature>
<comment type="caution">
    <text evidence="2">The sequence shown here is derived from an EMBL/GenBank/DDBJ whole genome shotgun (WGS) entry which is preliminary data.</text>
</comment>
<evidence type="ECO:0000256" key="1">
    <source>
        <dbReference type="SAM" id="MobiDB-lite"/>
    </source>
</evidence>
<dbReference type="Proteomes" id="UP000292881">
    <property type="component" value="Unassembled WGS sequence"/>
</dbReference>
<dbReference type="AlphaFoldDB" id="A0A4Q2JP48"/>
<organism evidence="2 3">
    <name type="scientific">Agromyces binzhouensis</name>
    <dbReference type="NCBI Taxonomy" id="1817495"/>
    <lineage>
        <taxon>Bacteria</taxon>
        <taxon>Bacillati</taxon>
        <taxon>Actinomycetota</taxon>
        <taxon>Actinomycetes</taxon>
        <taxon>Micrococcales</taxon>
        <taxon>Microbacteriaceae</taxon>
        <taxon>Agromyces</taxon>
    </lineage>
</organism>
<gene>
    <name evidence="2" type="ORF">ESO86_04090</name>
</gene>